<proteinExistence type="predicted"/>
<dbReference type="KEGG" id="ovi:T265_14235"/>
<evidence type="ECO:0000313" key="2">
    <source>
        <dbReference type="Proteomes" id="UP000054324"/>
    </source>
</evidence>
<dbReference type="CTD" id="20328401"/>
<dbReference type="AlphaFoldDB" id="A0A074ZDN2"/>
<dbReference type="EMBL" id="KL596781">
    <property type="protein sequence ID" value="KER25283.1"/>
    <property type="molecule type" value="Genomic_DNA"/>
</dbReference>
<organism evidence="1 2">
    <name type="scientific">Opisthorchis viverrini</name>
    <name type="common">Southeast Asian liver fluke</name>
    <dbReference type="NCBI Taxonomy" id="6198"/>
    <lineage>
        <taxon>Eukaryota</taxon>
        <taxon>Metazoa</taxon>
        <taxon>Spiralia</taxon>
        <taxon>Lophotrochozoa</taxon>
        <taxon>Platyhelminthes</taxon>
        <taxon>Trematoda</taxon>
        <taxon>Digenea</taxon>
        <taxon>Opisthorchiida</taxon>
        <taxon>Opisthorchiata</taxon>
        <taxon>Opisthorchiidae</taxon>
        <taxon>Opisthorchis</taxon>
    </lineage>
</organism>
<accession>A0A074ZDN2</accession>
<protein>
    <submittedName>
        <fullName evidence="1">Uncharacterized protein</fullName>
    </submittedName>
</protein>
<name>A0A074ZDN2_OPIVI</name>
<reference evidence="1 2" key="1">
    <citation type="submission" date="2013-11" db="EMBL/GenBank/DDBJ databases">
        <title>Opisthorchis viverrini - life in the bile duct.</title>
        <authorList>
            <person name="Young N.D."/>
            <person name="Nagarajan N."/>
            <person name="Lin S.J."/>
            <person name="Korhonen P.K."/>
            <person name="Jex A.R."/>
            <person name="Hall R.S."/>
            <person name="Safavi-Hemami H."/>
            <person name="Kaewkong W."/>
            <person name="Bertrand D."/>
            <person name="Gao S."/>
            <person name="Seet Q."/>
            <person name="Wongkham S."/>
            <person name="Teh B.T."/>
            <person name="Wongkham C."/>
            <person name="Intapan P.M."/>
            <person name="Maleewong W."/>
            <person name="Yang X."/>
            <person name="Hu M."/>
            <person name="Wang Z."/>
            <person name="Hofmann A."/>
            <person name="Sternberg P.W."/>
            <person name="Tan P."/>
            <person name="Wang J."/>
            <person name="Gasser R.B."/>
        </authorList>
    </citation>
    <scope>NUCLEOTIDE SEQUENCE [LARGE SCALE GENOMIC DNA]</scope>
</reference>
<sequence>MYKTICGHCEKHGEANASSLEGKGHGSAMKNLKNVYFIKGTTHKVAENSLTAHDRFRPSWGSSGRRRSPRVSVNLMTYFNPNCTVFEKYTHLHISLVFAEDSSGFLVYDVLRLSVVHTCRLMFQSLRYLRYHNAFPQKKLLTRLLIFESPLLKIRRQPTNGFALLGAHQEAQSPGFRQPYVLLETKLHEISEIHTFANKFVESFVKTVCLVFKHKKTELFPHNIYFIILRLTWNPAESLVCDVSRQLNVLHQAASCFSRYDIRDIAIHVAENPSTGFALFGARQRLKHEAACCSTFICLETSQTRDSAGFQLSLSKNQISLQMMPGAGKKDFTEGNITAVFRTSECERVSAYECGNTTVSS</sequence>
<dbReference type="RefSeq" id="XP_009170970.1">
    <property type="nucleotide sequence ID" value="XM_009172706.1"/>
</dbReference>
<evidence type="ECO:0000313" key="1">
    <source>
        <dbReference type="EMBL" id="KER25283.1"/>
    </source>
</evidence>
<dbReference type="OrthoDB" id="73653at2759"/>
<gene>
    <name evidence="1" type="ORF">T265_14235</name>
</gene>
<keyword evidence="2" id="KW-1185">Reference proteome</keyword>
<dbReference type="GeneID" id="20328401"/>
<dbReference type="STRING" id="6198.A0A074ZDN2"/>
<dbReference type="Proteomes" id="UP000054324">
    <property type="component" value="Unassembled WGS sequence"/>
</dbReference>